<proteinExistence type="predicted"/>
<organism evidence="1 2">
    <name type="scientific">Hermetia illucens</name>
    <name type="common">Black soldier fly</name>
    <dbReference type="NCBI Taxonomy" id="343691"/>
    <lineage>
        <taxon>Eukaryota</taxon>
        <taxon>Metazoa</taxon>
        <taxon>Ecdysozoa</taxon>
        <taxon>Arthropoda</taxon>
        <taxon>Hexapoda</taxon>
        <taxon>Insecta</taxon>
        <taxon>Pterygota</taxon>
        <taxon>Neoptera</taxon>
        <taxon>Endopterygota</taxon>
        <taxon>Diptera</taxon>
        <taxon>Brachycera</taxon>
        <taxon>Stratiomyomorpha</taxon>
        <taxon>Stratiomyidae</taxon>
        <taxon>Hermetiinae</taxon>
        <taxon>Hermetia</taxon>
    </lineage>
</organism>
<dbReference type="InParanoid" id="A0A7R8ULM9"/>
<evidence type="ECO:0000313" key="1">
    <source>
        <dbReference type="EMBL" id="CAD7082960.1"/>
    </source>
</evidence>
<dbReference type="AlphaFoldDB" id="A0A7R8ULM9"/>
<reference evidence="1 2" key="1">
    <citation type="submission" date="2020-11" db="EMBL/GenBank/DDBJ databases">
        <authorList>
            <person name="Wallbank WR R."/>
            <person name="Pardo Diaz C."/>
            <person name="Kozak K."/>
            <person name="Martin S."/>
            <person name="Jiggins C."/>
            <person name="Moest M."/>
            <person name="Warren A I."/>
            <person name="Generalovic N T."/>
            <person name="Byers J.R.P. K."/>
            <person name="Montejo-Kovacevich G."/>
            <person name="Yen C E."/>
        </authorList>
    </citation>
    <scope>NUCLEOTIDE SEQUENCE [LARGE SCALE GENOMIC DNA]</scope>
</reference>
<keyword evidence="2" id="KW-1185">Reference proteome</keyword>
<accession>A0A7R8ULM9</accession>
<evidence type="ECO:0000313" key="2">
    <source>
        <dbReference type="Proteomes" id="UP000594454"/>
    </source>
</evidence>
<dbReference type="EMBL" id="LR899010">
    <property type="protein sequence ID" value="CAD7082960.1"/>
    <property type="molecule type" value="Genomic_DNA"/>
</dbReference>
<sequence length="71" mass="8347">MAKEKSYQQLNKKINKKLRMTTIQEHHEEVEDTSDGALKRLKLVMKLSLEFVIVKKWDLNLHDTIGKQPTV</sequence>
<gene>
    <name evidence="1" type="ORF">HERILL_LOCUS5956</name>
</gene>
<protein>
    <submittedName>
        <fullName evidence="1">Uncharacterized protein</fullName>
    </submittedName>
</protein>
<name>A0A7R8ULM9_HERIL</name>
<dbReference type="Proteomes" id="UP000594454">
    <property type="component" value="Chromosome 2"/>
</dbReference>